<gene>
    <name evidence="1" type="ORF">Poly30_18890</name>
</gene>
<dbReference type="EMBL" id="CP036434">
    <property type="protein sequence ID" value="QDV06380.1"/>
    <property type="molecule type" value="Genomic_DNA"/>
</dbReference>
<proteinExistence type="predicted"/>
<sequence length="920" mass="97989">MKVLLLVVFVLLAGAGGVWLLRATPLEMHGRDHAQEVTPSAGTPMNAAVPVEAEISPASTAIRTAATAEGSEAQRTTVESEFVAQAPDPSHPVQGRVLDEGGGPVPDATIWVTQGNSSRLGFKETAARSDSEGRFSLVAPRFRVFGLLAVAEHRGGAVGGTFTLLEREGLDVVLRFRSEPRVGGRVILDGAPPGGRVAGDVAIDLYGTLLGEQFVEPDSEVRDRAEGFARLGGTRVDADGRFSFEGVVGKSLRLRATGKDHEGTTWIGFAEHVVVASEDVLIRLRPAGSVALVVTDDRGLPVEDFRVQATPLFESGPSQWDPEEKLQPFTSSGGAATMEELFAGRWRLRVHAEGHCRVSGAEWPVVHVPSADPLFLRLARLASLAGSVRAADGSASAGVPVSLWQAGQRSDRPRAKTTTDREGRFSFEGLDPGSIYSIQLNEATARARSDVALRPGERNELAPLTLEGGGDLRVTVFDAAGERWAKRPVLIIRRSGGSSRPTPEQHTDDEGELLLSQVPPGRVLVLASGKNRVAVTGSPEDAELMRAELDVVAGRTEEVELHAVTLAEIRFRGTVRVDGELAPGRGVSFLRDGAMRIESGSGHRTDSGGAYSASVPMPGLYRWTVAGETPREPAVGTGLVEITGETREGVDLEVRTGSLEISSASPSPSPSPGATDWTVMVTPRCGALAGDQFLLARASAAGWSLDRLRPGPYRIRAIQAPDKVIVASQEIEIEESVVTRVALEPMELTAIELDLGALLSAESDVPNRLSLAVWGEGPELLSEIPLRPQSGSARIQLPLGASYLAVAAGERLATCELGPHPWPERVELVATEGGRIEIQLPRAGLTDPGSISSLLDSSGRNWAHTPSGITQPWPWMAEPAVVGRWTSPPLPPGDYTLEAEGLPRRIRVRAREWAQVETGR</sequence>
<accession>A0A518EQL9</accession>
<dbReference type="InterPro" id="IPR013784">
    <property type="entry name" value="Carb-bd-like_fold"/>
</dbReference>
<dbReference type="AlphaFoldDB" id="A0A518EQL9"/>
<reference evidence="1 2" key="1">
    <citation type="submission" date="2019-02" db="EMBL/GenBank/DDBJ databases">
        <title>Deep-cultivation of Planctomycetes and their phenomic and genomic characterization uncovers novel biology.</title>
        <authorList>
            <person name="Wiegand S."/>
            <person name="Jogler M."/>
            <person name="Boedeker C."/>
            <person name="Pinto D."/>
            <person name="Vollmers J."/>
            <person name="Rivas-Marin E."/>
            <person name="Kohn T."/>
            <person name="Peeters S.H."/>
            <person name="Heuer A."/>
            <person name="Rast P."/>
            <person name="Oberbeckmann S."/>
            <person name="Bunk B."/>
            <person name="Jeske O."/>
            <person name="Meyerdierks A."/>
            <person name="Storesund J.E."/>
            <person name="Kallscheuer N."/>
            <person name="Luecker S."/>
            <person name="Lage O.M."/>
            <person name="Pohl T."/>
            <person name="Merkel B.J."/>
            <person name="Hornburger P."/>
            <person name="Mueller R.-W."/>
            <person name="Bruemmer F."/>
            <person name="Labrenz M."/>
            <person name="Spormann A.M."/>
            <person name="Op den Camp H."/>
            <person name="Overmann J."/>
            <person name="Amann R."/>
            <person name="Jetten M.S.M."/>
            <person name="Mascher T."/>
            <person name="Medema M.H."/>
            <person name="Devos D.P."/>
            <person name="Kaster A.-K."/>
            <person name="Ovreas L."/>
            <person name="Rohde M."/>
            <person name="Galperin M.Y."/>
            <person name="Jogler C."/>
        </authorList>
    </citation>
    <scope>NUCLEOTIDE SEQUENCE [LARGE SCALE GENOMIC DNA]</scope>
    <source>
        <strain evidence="1 2">Poly30</strain>
    </source>
</reference>
<dbReference type="InterPro" id="IPR008969">
    <property type="entry name" value="CarboxyPept-like_regulatory"/>
</dbReference>
<dbReference type="GO" id="GO:0030246">
    <property type="term" value="F:carbohydrate binding"/>
    <property type="evidence" value="ECO:0007669"/>
    <property type="project" value="InterPro"/>
</dbReference>
<dbReference type="InterPro" id="IPR013783">
    <property type="entry name" value="Ig-like_fold"/>
</dbReference>
<dbReference type="SUPFAM" id="SSF49452">
    <property type="entry name" value="Starch-binding domain-like"/>
    <property type="match status" value="1"/>
</dbReference>
<dbReference type="SUPFAM" id="SSF49464">
    <property type="entry name" value="Carboxypeptidase regulatory domain-like"/>
    <property type="match status" value="1"/>
</dbReference>
<protein>
    <submittedName>
        <fullName evidence="1">Nickel uptake substrate-specific transmembrane region</fullName>
    </submittedName>
</protein>
<evidence type="ECO:0000313" key="2">
    <source>
        <dbReference type="Proteomes" id="UP000320390"/>
    </source>
</evidence>
<organism evidence="1 2">
    <name type="scientific">Saltatorellus ferox</name>
    <dbReference type="NCBI Taxonomy" id="2528018"/>
    <lineage>
        <taxon>Bacteria</taxon>
        <taxon>Pseudomonadati</taxon>
        <taxon>Planctomycetota</taxon>
        <taxon>Planctomycetia</taxon>
        <taxon>Planctomycetia incertae sedis</taxon>
        <taxon>Saltatorellus</taxon>
    </lineage>
</organism>
<name>A0A518EQL9_9BACT</name>
<dbReference type="Gene3D" id="2.60.40.10">
    <property type="entry name" value="Immunoglobulins"/>
    <property type="match status" value="1"/>
</dbReference>
<dbReference type="Proteomes" id="UP000320390">
    <property type="component" value="Chromosome"/>
</dbReference>
<keyword evidence="1" id="KW-0472">Membrane</keyword>
<keyword evidence="2" id="KW-1185">Reference proteome</keyword>
<keyword evidence="1" id="KW-0812">Transmembrane</keyword>
<evidence type="ECO:0000313" key="1">
    <source>
        <dbReference type="EMBL" id="QDV06380.1"/>
    </source>
</evidence>